<keyword evidence="6 7" id="KW-0676">Redox-active center</keyword>
<dbReference type="Gene3D" id="3.50.50.60">
    <property type="entry name" value="FAD/NAD(P)-binding domain"/>
    <property type="match status" value="3"/>
</dbReference>
<sequence>MKKHIIVVGAVAGGATSASQIRRLDKDSRITVYEKDSFMSFANCGLPYYLGNVIEERDDILSTNPEKFKAYKDIDVKVKHEVLKIDDKKQTVTVKNHFTGETFEDAYDALVLSPGARASQLNFDVPHLFTLRNMDDTDQIDTYIRQYNVKTVLIVGAGYVSLEMVENMHHRGLHPTLIHRSEAVNKLMDQDMNSVIFDALNQYNIPYRLNEEIKSIDGHTVTFTSGAVEDYDLIIAGVGVRPNSEFIQNSGIQLDAKGYIPVNDKFETNIPNIYAVGDIVTSFYRHVDLPAHVPLAWGAHRGASIIAEQIAGHPEVTFKGYVGANIVKFFDYTLASTGISPQELKNFDYQMVEVNLYTHAGYYPGNSKVHLRAYFDKETRRILRAAAVGQKDVDKRIDVLTMALMHQATIDELTEFEVAYAPPFAHPKDLINMLGYKARNL</sequence>
<feature type="active site" description="Redox-active" evidence="7">
    <location>
        <position position="44"/>
    </location>
</feature>
<evidence type="ECO:0000313" key="10">
    <source>
        <dbReference type="EMBL" id="EGQ4385092.1"/>
    </source>
</evidence>
<comment type="function">
    <text evidence="7">Catalyzes specifically the NADPH-dependent reduction of coenzyme A disulfide.</text>
</comment>
<dbReference type="InterPro" id="IPR023536">
    <property type="entry name" value="CoA_disulphide_reductase_staph"/>
</dbReference>
<evidence type="ECO:0000313" key="13">
    <source>
        <dbReference type="Proteomes" id="UP000246800"/>
    </source>
</evidence>
<dbReference type="PRINTS" id="PR00368">
    <property type="entry name" value="FADPNR"/>
</dbReference>
<dbReference type="PANTHER" id="PTHR43429:SF1">
    <property type="entry name" value="NAD(P)H SULFUR OXIDOREDUCTASE (COA-DEPENDENT)"/>
    <property type="match status" value="1"/>
</dbReference>
<evidence type="ECO:0000256" key="4">
    <source>
        <dbReference type="ARBA" id="ARBA00022857"/>
    </source>
</evidence>
<comment type="miscellaneous">
    <text evidence="7">Reduction of disulfides occurs by a thiol-disulfide exchange reaction, but involves only a single catalytic cysteine residue that forms a stable mixed disulfide with CoA during catalysis.</text>
</comment>
<feature type="active site" description="Nucleophile" evidence="7">
    <location>
        <position position="44"/>
    </location>
</feature>
<dbReference type="EMBL" id="QQPC01000106">
    <property type="protein sequence ID" value="REA80283.1"/>
    <property type="molecule type" value="Genomic_DNA"/>
</dbReference>
<dbReference type="SUPFAM" id="SSF55424">
    <property type="entry name" value="FAD/NAD-linked reductases, dimerisation (C-terminal) domain"/>
    <property type="match status" value="1"/>
</dbReference>
<feature type="domain" description="Pyridine nucleotide-disulphide oxidoreductase dimerisation" evidence="8">
    <location>
        <begin position="327"/>
        <end position="425"/>
    </location>
</feature>
<comment type="domain">
    <text evidence="7">Contains 2 FAD binding domains and a single NADPH binding domain.</text>
</comment>
<dbReference type="OMA" id="CPGPIMQ"/>
<evidence type="ECO:0000313" key="14">
    <source>
        <dbReference type="Proteomes" id="UP000256409"/>
    </source>
</evidence>
<dbReference type="AlphaFoldDB" id="A0A166SKI5"/>
<dbReference type="InterPro" id="IPR050260">
    <property type="entry name" value="FAD-bd_OxRdtase"/>
</dbReference>
<dbReference type="Proteomes" id="UP000246800">
    <property type="component" value="Unassembled WGS sequence"/>
</dbReference>
<organism evidence="11 13">
    <name type="scientific">Staphylococcus pseudintermedius</name>
    <dbReference type="NCBI Taxonomy" id="283734"/>
    <lineage>
        <taxon>Bacteria</taxon>
        <taxon>Bacillati</taxon>
        <taxon>Bacillota</taxon>
        <taxon>Bacilli</taxon>
        <taxon>Bacillales</taxon>
        <taxon>Staphylococcaceae</taxon>
        <taxon>Staphylococcus</taxon>
        <taxon>Staphylococcus intermedius group</taxon>
    </lineage>
</organism>
<name>A0A166SKI5_STAPS</name>
<feature type="binding site" evidence="7">
    <location>
        <position position="43"/>
    </location>
    <ligand>
        <name>substrate</name>
    </ligand>
</feature>
<dbReference type="Proteomes" id="UP000600220">
    <property type="component" value="Unassembled WGS sequence"/>
</dbReference>
<feature type="binding site" evidence="7">
    <location>
        <begin position="9"/>
        <end position="34"/>
    </location>
    <ligand>
        <name>FAD</name>
        <dbReference type="ChEBI" id="CHEBI:57692"/>
    </ligand>
</feature>
<keyword evidence="2 7" id="KW-0285">Flavoprotein</keyword>
<evidence type="ECO:0000313" key="15">
    <source>
        <dbReference type="Proteomes" id="UP000600220"/>
    </source>
</evidence>
<dbReference type="EMBL" id="QEIT01000035">
    <property type="protein sequence ID" value="PWZ74612.1"/>
    <property type="molecule type" value="Genomic_DNA"/>
</dbReference>
<reference evidence="14" key="3">
    <citation type="journal article" date="2018" name="Vet. Microbiol.">
        <title>Molecular epidemiology of methicillin-resistant staphylococci amongst veterinary personnel, personnel-owned pets, patients and the hospital environment of two companion animal veterinary hospitals.</title>
        <authorList>
            <person name="Worthing K.A."/>
            <person name="Brown J."/>
            <person name="Gerber L."/>
            <person name="Abraham S."/>
            <person name="Trott D."/>
            <person name="Norris J.M."/>
        </authorList>
    </citation>
    <scope>NUCLEOTIDE SEQUENCE [LARGE SCALE GENOMIC DNA]</scope>
    <source>
        <strain evidence="14">ST496-2</strain>
    </source>
</reference>
<evidence type="ECO:0000259" key="9">
    <source>
        <dbReference type="Pfam" id="PF07992"/>
    </source>
</evidence>
<dbReference type="NCBIfam" id="NF010037">
    <property type="entry name" value="PRK13512.1"/>
    <property type="match status" value="1"/>
</dbReference>
<dbReference type="InterPro" id="IPR004099">
    <property type="entry name" value="Pyr_nucl-diS_OxRdtase_dimer"/>
</dbReference>
<dbReference type="InterPro" id="IPR036188">
    <property type="entry name" value="FAD/NAD-bd_sf"/>
</dbReference>
<protein>
    <recommendedName>
        <fullName evidence="7">Coenzyme A disulfide reductase</fullName>
        <shortName evidence="7">CoA-disulfide reductase</shortName>
        <shortName evidence="7">CoADR</shortName>
        <ecNumber evidence="7">1.8.1.14</ecNumber>
    </recommendedName>
</protein>
<dbReference type="GO" id="GO:0003756">
    <property type="term" value="F:protein disulfide isomerase activity"/>
    <property type="evidence" value="ECO:0007669"/>
    <property type="project" value="UniProtKB-UniRule"/>
</dbReference>
<feature type="domain" description="FAD/NAD(P)-binding" evidence="9">
    <location>
        <begin position="4"/>
        <end position="287"/>
    </location>
</feature>
<dbReference type="InterPro" id="IPR023753">
    <property type="entry name" value="FAD/NAD-binding_dom"/>
</dbReference>
<feature type="binding site" evidence="7">
    <location>
        <position position="20"/>
    </location>
    <ligand>
        <name>substrate</name>
    </ligand>
</feature>
<reference evidence="10 15" key="4">
    <citation type="submission" date="2018-11" db="EMBL/GenBank/DDBJ databases">
        <authorList>
            <consortium name="Veterinary Laboratory Investigation and Response Network"/>
        </authorList>
    </citation>
    <scope>NUCLEOTIDE SEQUENCE [LARGE SCALE GENOMIC DNA]</scope>
    <source>
        <strain evidence="10 15">SPSE-18-VL-LA-PA-Ryan-0021</strain>
    </source>
</reference>
<reference evidence="12" key="2">
    <citation type="journal article" date="2018" name="Vet. Microbiol.">
        <title>Methicillin-resistant staphylococci amongst veterinary personnel, personnel-owned pets, patients and the hospital environment of two small animal veterinary hospitals.</title>
        <authorList>
            <person name="Worthing K.A."/>
            <person name="Brown J."/>
            <person name="Gerber L."/>
            <person name="Abraham S."/>
            <person name="Trott D."/>
            <person name="Norris J.M."/>
        </authorList>
    </citation>
    <scope>NUCLEOTIDE SEQUENCE</scope>
    <source>
        <strain evidence="12">ST496-2</strain>
    </source>
</reference>
<feature type="binding site" evidence="7">
    <location>
        <begin position="152"/>
        <end position="167"/>
    </location>
    <ligand>
        <name>NADP(+)</name>
        <dbReference type="ChEBI" id="CHEBI:58349"/>
    </ligand>
</feature>
<dbReference type="InterPro" id="IPR016156">
    <property type="entry name" value="FAD/NAD-linked_Rdtase_dimer_sf"/>
</dbReference>
<dbReference type="Pfam" id="PF07992">
    <property type="entry name" value="Pyr_redox_2"/>
    <property type="match status" value="1"/>
</dbReference>
<dbReference type="GO" id="GO:0050451">
    <property type="term" value="F:CoA-disulfide reductase (NADPH) activity"/>
    <property type="evidence" value="ECO:0007669"/>
    <property type="project" value="UniProtKB-UniRule"/>
</dbReference>
<feature type="binding site" evidence="7">
    <location>
        <position position="72"/>
    </location>
    <ligand>
        <name>substrate</name>
    </ligand>
</feature>
<feature type="binding site" evidence="7">
    <location>
        <position position="428"/>
    </location>
    <ligand>
        <name>substrate</name>
    </ligand>
</feature>
<dbReference type="InterPro" id="IPR017758">
    <property type="entry name" value="CoA_disulphide_reductase"/>
</dbReference>
<evidence type="ECO:0000256" key="6">
    <source>
        <dbReference type="ARBA" id="ARBA00023284"/>
    </source>
</evidence>
<evidence type="ECO:0000256" key="3">
    <source>
        <dbReference type="ARBA" id="ARBA00022827"/>
    </source>
</evidence>
<evidence type="ECO:0000259" key="8">
    <source>
        <dbReference type="Pfam" id="PF02852"/>
    </source>
</evidence>
<feature type="binding site" evidence="7">
    <location>
        <begin position="268"/>
        <end position="278"/>
    </location>
    <ligand>
        <name>FAD</name>
        <dbReference type="ChEBI" id="CHEBI:57692"/>
    </ligand>
</feature>
<comment type="caution">
    <text evidence="11">The sequence shown here is derived from an EMBL/GenBank/DDBJ whole genome shotgun (WGS) entry which is preliminary data.</text>
</comment>
<dbReference type="GO" id="GO:0050661">
    <property type="term" value="F:NADP binding"/>
    <property type="evidence" value="ECO:0007669"/>
    <property type="project" value="UniProtKB-UniRule"/>
</dbReference>
<gene>
    <name evidence="7" type="primary">cdr</name>
    <name evidence="11" type="ORF">DD902_08060</name>
    <name evidence="12" type="ORF">DV961_12145</name>
    <name evidence="10" type="ORF">EGV54_08310</name>
</gene>
<evidence type="ECO:0000256" key="5">
    <source>
        <dbReference type="ARBA" id="ARBA00023002"/>
    </source>
</evidence>
<dbReference type="Proteomes" id="UP000256409">
    <property type="component" value="Unassembled WGS sequence"/>
</dbReference>
<reference evidence="11 13" key="1">
    <citation type="journal article" date="2018" name="Vet. Microbiol.">
        <title>Clonal diversity and geographic distribution of methicillin-resistant Staphylococcus pseudintermedius from Australian animals: Discovery of novel sequence types.</title>
        <authorList>
            <person name="Worthing K.A."/>
            <person name="Abraham S."/>
            <person name="Coombs G.W."/>
            <person name="Pang S."/>
            <person name="Saputra S."/>
            <person name="Jordan D."/>
            <person name="Trott D.J."/>
            <person name="Norris J.M."/>
        </authorList>
    </citation>
    <scope>NUCLEOTIDE SEQUENCE [LARGE SCALE GENOMIC DNA]</scope>
    <source>
        <strain evidence="11 13">ST525 1</strain>
    </source>
</reference>
<feature type="binding site" evidence="7">
    <location>
        <position position="16"/>
    </location>
    <ligand>
        <name>substrate</name>
    </ligand>
</feature>
<dbReference type="eggNOG" id="COG0446">
    <property type="taxonomic scope" value="Bacteria"/>
</dbReference>
<feature type="binding site" evidence="7">
    <location>
        <position position="300"/>
    </location>
    <ligand>
        <name>substrate</name>
    </ligand>
</feature>
<comment type="subunit">
    <text evidence="7">Homodimer.</text>
</comment>
<dbReference type="GO" id="GO:0050660">
    <property type="term" value="F:flavin adenine dinucleotide binding"/>
    <property type="evidence" value="ECO:0007669"/>
    <property type="project" value="UniProtKB-UniRule"/>
</dbReference>
<keyword evidence="5 7" id="KW-0560">Oxidoreductase</keyword>
<comment type="similarity">
    <text evidence="1 7">Belongs to the class-III pyridine nucleotide-disulfide oxidoreductase family.</text>
</comment>
<feature type="binding site" evidence="7">
    <location>
        <position position="40"/>
    </location>
    <ligand>
        <name>substrate</name>
    </ligand>
</feature>
<dbReference type="PRINTS" id="PR00469">
    <property type="entry name" value="PNDRDTASEII"/>
</dbReference>
<keyword evidence="3 7" id="KW-0274">FAD</keyword>
<dbReference type="NCBIfam" id="TIGR03385">
    <property type="entry name" value="CoA_CoA_reduc"/>
    <property type="match status" value="1"/>
</dbReference>
<dbReference type="RefSeq" id="WP_014614391.1">
    <property type="nucleotide sequence ID" value="NZ_AP019372.1"/>
</dbReference>
<accession>A0A166SKI5</accession>
<keyword evidence="4 7" id="KW-0521">NADP</keyword>
<comment type="catalytic activity">
    <reaction evidence="7">
        <text>NADP(+) + 2 CoA = CoA-disulfide + NADPH + H(+)</text>
        <dbReference type="Rhea" id="RHEA:14705"/>
        <dbReference type="ChEBI" id="CHEBI:15378"/>
        <dbReference type="ChEBI" id="CHEBI:57287"/>
        <dbReference type="ChEBI" id="CHEBI:57783"/>
        <dbReference type="ChEBI" id="CHEBI:58349"/>
        <dbReference type="ChEBI" id="CHEBI:62209"/>
        <dbReference type="EC" id="1.8.1.14"/>
    </reaction>
</comment>
<evidence type="ECO:0000256" key="1">
    <source>
        <dbReference type="ARBA" id="ARBA00009130"/>
    </source>
</evidence>
<dbReference type="HAMAP" id="MF_01608">
    <property type="entry name" value="CoA_diS_reduct"/>
    <property type="match status" value="1"/>
</dbReference>
<dbReference type="PANTHER" id="PTHR43429">
    <property type="entry name" value="PYRIDINE NUCLEOTIDE-DISULFIDE OXIDOREDUCTASE DOMAIN-CONTAINING"/>
    <property type="match status" value="1"/>
</dbReference>
<dbReference type="GeneID" id="93824715"/>
<evidence type="ECO:0000313" key="11">
    <source>
        <dbReference type="EMBL" id="PWZ74612.1"/>
    </source>
</evidence>
<evidence type="ECO:0000256" key="7">
    <source>
        <dbReference type="HAMAP-Rule" id="MF_01608"/>
    </source>
</evidence>
<keyword evidence="15" id="KW-1185">Reference proteome</keyword>
<feature type="binding site" evidence="7">
    <location>
        <position position="23"/>
    </location>
    <ligand>
        <name>substrate</name>
    </ligand>
</feature>
<comment type="cofactor">
    <cofactor evidence="7">
        <name>FAD</name>
        <dbReference type="ChEBI" id="CHEBI:57692"/>
    </cofactor>
    <text evidence="7">Binds 1 FAD per subunit.</text>
</comment>
<dbReference type="SUPFAM" id="SSF51905">
    <property type="entry name" value="FAD/NAD(P)-binding domain"/>
    <property type="match status" value="1"/>
</dbReference>
<dbReference type="Pfam" id="PF02852">
    <property type="entry name" value="Pyr_redox_dim"/>
    <property type="match status" value="1"/>
</dbReference>
<dbReference type="OrthoDB" id="9802028at2"/>
<feature type="binding site" evidence="7">
    <location>
        <position position="420"/>
    </location>
    <ligand>
        <name>FAD</name>
        <dbReference type="ChEBI" id="CHEBI:57692"/>
    </ligand>
</feature>
<dbReference type="EC" id="1.8.1.14" evidence="7"/>
<evidence type="ECO:0000256" key="2">
    <source>
        <dbReference type="ARBA" id="ARBA00022630"/>
    </source>
</evidence>
<dbReference type="EMBL" id="AAXKXX010000012">
    <property type="protein sequence ID" value="EGQ4385092.1"/>
    <property type="molecule type" value="Genomic_DNA"/>
</dbReference>
<evidence type="ECO:0000313" key="12">
    <source>
        <dbReference type="EMBL" id="REA80283.1"/>
    </source>
</evidence>
<proteinExistence type="inferred from homology"/>